<dbReference type="EMBL" id="CM035434">
    <property type="protein sequence ID" value="KAH7291276.1"/>
    <property type="molecule type" value="Genomic_DNA"/>
</dbReference>
<accession>A0A8T2R4N3</accession>
<proteinExistence type="predicted"/>
<sequence>MELPFPFEMSCFIRDIDQRVIYASQQKHVICLPSCLETWEDVNPQSFGLLRGIVLFLCEFLVETDSRSFADLPSKVYLTRCSRNV</sequence>
<comment type="caution">
    <text evidence="1">The sequence shown here is derived from an EMBL/GenBank/DDBJ whole genome shotgun (WGS) entry which is preliminary data.</text>
</comment>
<organism evidence="1 2">
    <name type="scientific">Ceratopteris richardii</name>
    <name type="common">Triangle waterfern</name>
    <dbReference type="NCBI Taxonomy" id="49495"/>
    <lineage>
        <taxon>Eukaryota</taxon>
        <taxon>Viridiplantae</taxon>
        <taxon>Streptophyta</taxon>
        <taxon>Embryophyta</taxon>
        <taxon>Tracheophyta</taxon>
        <taxon>Polypodiopsida</taxon>
        <taxon>Polypodiidae</taxon>
        <taxon>Polypodiales</taxon>
        <taxon>Pteridineae</taxon>
        <taxon>Pteridaceae</taxon>
        <taxon>Parkerioideae</taxon>
        <taxon>Ceratopteris</taxon>
    </lineage>
</organism>
<dbReference type="Proteomes" id="UP000825935">
    <property type="component" value="Chromosome 29"/>
</dbReference>
<dbReference type="AlphaFoldDB" id="A0A8T2R4N3"/>
<reference evidence="1" key="1">
    <citation type="submission" date="2021-08" db="EMBL/GenBank/DDBJ databases">
        <title>WGS assembly of Ceratopteris richardii.</title>
        <authorList>
            <person name="Marchant D.B."/>
            <person name="Chen G."/>
            <person name="Jenkins J."/>
            <person name="Shu S."/>
            <person name="Leebens-Mack J."/>
            <person name="Grimwood J."/>
            <person name="Schmutz J."/>
            <person name="Soltis P."/>
            <person name="Soltis D."/>
            <person name="Chen Z.-H."/>
        </authorList>
    </citation>
    <scope>NUCLEOTIDE SEQUENCE</scope>
    <source>
        <strain evidence="1">Whitten #5841</strain>
        <tissue evidence="1">Leaf</tissue>
    </source>
</reference>
<name>A0A8T2R4N3_CERRI</name>
<protein>
    <submittedName>
        <fullName evidence="1">Uncharacterized protein</fullName>
    </submittedName>
</protein>
<gene>
    <name evidence="1" type="ORF">KP509_29G009500</name>
</gene>
<evidence type="ECO:0000313" key="1">
    <source>
        <dbReference type="EMBL" id="KAH7291276.1"/>
    </source>
</evidence>
<evidence type="ECO:0000313" key="2">
    <source>
        <dbReference type="Proteomes" id="UP000825935"/>
    </source>
</evidence>
<keyword evidence="2" id="KW-1185">Reference proteome</keyword>